<keyword evidence="2" id="KW-0175">Coiled coil</keyword>
<feature type="domain" description="Arginyl-tRNA synthetase catalytic core" evidence="3">
    <location>
        <begin position="35"/>
        <end position="112"/>
    </location>
</feature>
<dbReference type="SUPFAM" id="SSF52374">
    <property type="entry name" value="Nucleotidylyl transferase"/>
    <property type="match status" value="1"/>
</dbReference>
<dbReference type="AlphaFoldDB" id="A0A4U0VKS3"/>
<dbReference type="InterPro" id="IPR035684">
    <property type="entry name" value="ArgRS_core"/>
</dbReference>
<proteinExistence type="inferred from homology"/>
<feature type="coiled-coil region" evidence="2">
    <location>
        <begin position="24"/>
        <end position="51"/>
    </location>
</feature>
<gene>
    <name evidence="4" type="ORF">B0A55_12759</name>
</gene>
<dbReference type="GO" id="GO:0005524">
    <property type="term" value="F:ATP binding"/>
    <property type="evidence" value="ECO:0007669"/>
    <property type="project" value="UniProtKB-KW"/>
</dbReference>
<organism evidence="4 5">
    <name type="scientific">Friedmanniomyces simplex</name>
    <dbReference type="NCBI Taxonomy" id="329884"/>
    <lineage>
        <taxon>Eukaryota</taxon>
        <taxon>Fungi</taxon>
        <taxon>Dikarya</taxon>
        <taxon>Ascomycota</taxon>
        <taxon>Pezizomycotina</taxon>
        <taxon>Dothideomycetes</taxon>
        <taxon>Dothideomycetidae</taxon>
        <taxon>Mycosphaerellales</taxon>
        <taxon>Teratosphaeriaceae</taxon>
        <taxon>Friedmanniomyces</taxon>
    </lineage>
</organism>
<reference evidence="4 5" key="1">
    <citation type="submission" date="2017-03" db="EMBL/GenBank/DDBJ databases">
        <title>Genomes of endolithic fungi from Antarctica.</title>
        <authorList>
            <person name="Coleine C."/>
            <person name="Masonjones S."/>
            <person name="Stajich J.E."/>
        </authorList>
    </citation>
    <scope>NUCLEOTIDE SEQUENCE [LARGE SCALE GENOMIC DNA]</scope>
    <source>
        <strain evidence="4 5">CCFEE 5184</strain>
    </source>
</reference>
<comment type="caution">
    <text evidence="4">The sequence shown here is derived from an EMBL/GenBank/DDBJ whole genome shotgun (WGS) entry which is preliminary data.</text>
</comment>
<accession>A0A4U0VKS3</accession>
<keyword evidence="1" id="KW-0648">Protein biosynthesis</keyword>
<dbReference type="Proteomes" id="UP000309340">
    <property type="component" value="Unassembled WGS sequence"/>
</dbReference>
<evidence type="ECO:0000259" key="3">
    <source>
        <dbReference type="Pfam" id="PF00750"/>
    </source>
</evidence>
<sequence>MVFSRSAASLSGYHRAKLDEIEQLKKSNQSSAHLEAEVDKLQAECVDEQARRYFKRVCDGDTDALALWKRFRDLSIVKYKETFAPLNFDYDEYWGESQVSNESMERACETCNRRDSLRSLK</sequence>
<evidence type="ECO:0000313" key="5">
    <source>
        <dbReference type="Proteomes" id="UP000309340"/>
    </source>
</evidence>
<keyword evidence="1" id="KW-0547">Nucleotide-binding</keyword>
<dbReference type="Gene3D" id="3.40.50.620">
    <property type="entry name" value="HUPs"/>
    <property type="match status" value="1"/>
</dbReference>
<keyword evidence="5" id="KW-1185">Reference proteome</keyword>
<dbReference type="EMBL" id="NAJQ01002070">
    <property type="protein sequence ID" value="TKA49858.1"/>
    <property type="molecule type" value="Genomic_DNA"/>
</dbReference>
<evidence type="ECO:0000256" key="1">
    <source>
        <dbReference type="RuleBase" id="RU363038"/>
    </source>
</evidence>
<name>A0A4U0VKS3_9PEZI</name>
<feature type="non-terminal residue" evidence="4">
    <location>
        <position position="121"/>
    </location>
</feature>
<protein>
    <recommendedName>
        <fullName evidence="3">Arginyl-tRNA synthetase catalytic core domain-containing protein</fullName>
    </recommendedName>
</protein>
<comment type="similarity">
    <text evidence="1">Belongs to the class-I aminoacyl-tRNA synthetase family.</text>
</comment>
<keyword evidence="1" id="KW-0030">Aminoacyl-tRNA synthetase</keyword>
<keyword evidence="1" id="KW-0436">Ligase</keyword>
<dbReference type="Pfam" id="PF00750">
    <property type="entry name" value="tRNA-synt_1d"/>
    <property type="match status" value="1"/>
</dbReference>
<dbReference type="GO" id="GO:0006412">
    <property type="term" value="P:translation"/>
    <property type="evidence" value="ECO:0007669"/>
    <property type="project" value="UniProtKB-KW"/>
</dbReference>
<dbReference type="STRING" id="329884.A0A4U0VKS3"/>
<keyword evidence="1" id="KW-0067">ATP-binding</keyword>
<dbReference type="OrthoDB" id="68056at2759"/>
<evidence type="ECO:0000256" key="2">
    <source>
        <dbReference type="SAM" id="Coils"/>
    </source>
</evidence>
<dbReference type="InterPro" id="IPR014729">
    <property type="entry name" value="Rossmann-like_a/b/a_fold"/>
</dbReference>
<dbReference type="GO" id="GO:0004812">
    <property type="term" value="F:aminoacyl-tRNA ligase activity"/>
    <property type="evidence" value="ECO:0007669"/>
    <property type="project" value="UniProtKB-KW"/>
</dbReference>
<evidence type="ECO:0000313" key="4">
    <source>
        <dbReference type="EMBL" id="TKA49858.1"/>
    </source>
</evidence>